<dbReference type="AlphaFoldDB" id="A0A348AL58"/>
<dbReference type="EMBL" id="AP018449">
    <property type="protein sequence ID" value="BBB91806.1"/>
    <property type="molecule type" value="Genomic_DNA"/>
</dbReference>
<name>A0A348AL58_9FIRM</name>
<dbReference type="Proteomes" id="UP000276437">
    <property type="component" value="Chromosome"/>
</dbReference>
<evidence type="ECO:0000313" key="2">
    <source>
        <dbReference type="Proteomes" id="UP000276437"/>
    </source>
</evidence>
<protein>
    <submittedName>
        <fullName evidence="1">Uncharacterized protein</fullName>
    </submittedName>
</protein>
<organism evidence="1 2">
    <name type="scientific">Methylomusa anaerophila</name>
    <dbReference type="NCBI Taxonomy" id="1930071"/>
    <lineage>
        <taxon>Bacteria</taxon>
        <taxon>Bacillati</taxon>
        <taxon>Bacillota</taxon>
        <taxon>Negativicutes</taxon>
        <taxon>Selenomonadales</taxon>
        <taxon>Sporomusaceae</taxon>
        <taxon>Methylomusa</taxon>
    </lineage>
</organism>
<accession>A0A348AL58</accession>
<reference evidence="1 2" key="1">
    <citation type="journal article" date="2018" name="Int. J. Syst. Evol. Microbiol.">
        <title>Methylomusa anaerophila gen. nov., sp. nov., an anaerobic methanol-utilizing bacterium isolated from a microbial fuel cell.</title>
        <authorList>
            <person name="Amano N."/>
            <person name="Yamamuro A."/>
            <person name="Miyahara M."/>
            <person name="Kouzuma A."/>
            <person name="Abe T."/>
            <person name="Watanabe K."/>
        </authorList>
    </citation>
    <scope>NUCLEOTIDE SEQUENCE [LARGE SCALE GENOMIC DNA]</scope>
    <source>
        <strain evidence="1 2">MMFC1</strain>
    </source>
</reference>
<dbReference type="RefSeq" id="WP_197723811.1">
    <property type="nucleotide sequence ID" value="NZ_AP018449.1"/>
</dbReference>
<sequence length="66" mass="7664">MNLTTKELLYLEDLGKLFESINQTCIHRAQNTDDQQLKAVLQGLSQDHQQWVQILSNIVINNKQIQ</sequence>
<dbReference type="KEGG" id="mana:MAMMFC1_02491"/>
<evidence type="ECO:0000313" key="1">
    <source>
        <dbReference type="EMBL" id="BBB91806.1"/>
    </source>
</evidence>
<proteinExistence type="predicted"/>
<gene>
    <name evidence="1" type="ORF">MAMMFC1_02491</name>
</gene>
<keyword evidence="2" id="KW-1185">Reference proteome</keyword>